<dbReference type="VEuPathDB" id="VectorBase:BGLB035165"/>
<sequence>MRGPSRPFLKLFVQLENKTVITSPKLELVSSAFNKVAQMVQDIGKRIFIWSDPPASLFAKLELKSQIKVSEPMILLQKNCYKLLMENKDVVKYNNMGLMFTPFIEEIKKALKIFKNFEHIWMEDKEEKLQEFLKTNPGLYEFKEEYIRLQKLSKRVDNIVPEIAIGNICLDTG</sequence>
<organism evidence="1 2">
    <name type="scientific">Biomphalaria glabrata</name>
    <name type="common">Bloodfluke planorb</name>
    <name type="synonym">Freshwater snail</name>
    <dbReference type="NCBI Taxonomy" id="6526"/>
    <lineage>
        <taxon>Eukaryota</taxon>
        <taxon>Metazoa</taxon>
        <taxon>Spiralia</taxon>
        <taxon>Lophotrochozoa</taxon>
        <taxon>Mollusca</taxon>
        <taxon>Gastropoda</taxon>
        <taxon>Heterobranchia</taxon>
        <taxon>Euthyneura</taxon>
        <taxon>Panpulmonata</taxon>
        <taxon>Hygrophila</taxon>
        <taxon>Lymnaeoidea</taxon>
        <taxon>Planorbidae</taxon>
        <taxon>Biomphalaria</taxon>
    </lineage>
</organism>
<evidence type="ECO:0008006" key="3">
    <source>
        <dbReference type="Google" id="ProtNLM"/>
    </source>
</evidence>
<reference evidence="1" key="1">
    <citation type="submission" date="2020-05" db="UniProtKB">
        <authorList>
            <consortium name="EnsemblMetazoa"/>
        </authorList>
    </citation>
    <scope>IDENTIFICATION</scope>
    <source>
        <strain evidence="1">BB02</strain>
    </source>
</reference>
<proteinExistence type="predicted"/>
<evidence type="ECO:0000313" key="2">
    <source>
        <dbReference type="Proteomes" id="UP000076420"/>
    </source>
</evidence>
<dbReference type="Proteomes" id="UP000076420">
    <property type="component" value="Unassembled WGS sequence"/>
</dbReference>
<name>A0A2C9LUJ2_BIOGL</name>
<protein>
    <recommendedName>
        <fullName evidence="3">Dynein heavy chain linker domain-containing protein</fullName>
    </recommendedName>
</protein>
<dbReference type="KEGG" id="bgt:106074794"/>
<dbReference type="VEuPathDB" id="VectorBase:BGLAX_051659"/>
<dbReference type="AlphaFoldDB" id="A0A2C9LUJ2"/>
<dbReference type="STRING" id="6526.A0A2C9LUJ2"/>
<evidence type="ECO:0000313" key="1">
    <source>
        <dbReference type="EnsemblMetazoa" id="BGLB035165-PA"/>
    </source>
</evidence>
<dbReference type="EnsemblMetazoa" id="BGLB035165-RA">
    <property type="protein sequence ID" value="BGLB035165-PA"/>
    <property type="gene ID" value="BGLB035165"/>
</dbReference>
<gene>
    <name evidence="1" type="primary">106074794</name>
</gene>
<accession>A0A2C9LUJ2</accession>